<keyword evidence="4" id="KW-0963">Cytoplasm</keyword>
<comment type="subcellular location">
    <subcellularLocation>
        <location evidence="2">Cytoplasm</location>
    </subcellularLocation>
</comment>
<dbReference type="GO" id="GO:0003993">
    <property type="term" value="F:acid phosphatase activity"/>
    <property type="evidence" value="ECO:0007669"/>
    <property type="project" value="UniProtKB-EC"/>
</dbReference>
<comment type="catalytic activity">
    <reaction evidence="1">
        <text>a phosphate monoester + H2O = an alcohol + phosphate</text>
        <dbReference type="Rhea" id="RHEA:15017"/>
        <dbReference type="ChEBI" id="CHEBI:15377"/>
        <dbReference type="ChEBI" id="CHEBI:30879"/>
        <dbReference type="ChEBI" id="CHEBI:43474"/>
        <dbReference type="ChEBI" id="CHEBI:67140"/>
        <dbReference type="EC" id="3.1.3.2"/>
    </reaction>
</comment>
<gene>
    <name evidence="10" type="ORF">EDD36DRAFT_382919</name>
</gene>
<feature type="active site" evidence="8">
    <location>
        <position position="20"/>
    </location>
</feature>
<dbReference type="PANTHER" id="PTHR11717">
    <property type="entry name" value="LOW MOLECULAR WEIGHT PROTEIN TYROSINE PHOSPHATASE"/>
    <property type="match status" value="1"/>
</dbReference>
<feature type="domain" description="Phosphotyrosine protein phosphatase I" evidence="9">
    <location>
        <begin position="8"/>
        <end position="161"/>
    </location>
</feature>
<comment type="caution">
    <text evidence="10">The sequence shown here is derived from an EMBL/GenBank/DDBJ whole genome shotgun (WGS) entry which is preliminary data.</text>
</comment>
<evidence type="ECO:0000256" key="6">
    <source>
        <dbReference type="ARBA" id="ARBA00022912"/>
    </source>
</evidence>
<feature type="active site" description="Proton donor" evidence="8">
    <location>
        <position position="135"/>
    </location>
</feature>
<dbReference type="Gene3D" id="3.40.50.2300">
    <property type="match status" value="1"/>
</dbReference>
<dbReference type="CDD" id="cd16343">
    <property type="entry name" value="LMWPTP"/>
    <property type="match status" value="1"/>
</dbReference>
<evidence type="ECO:0000259" key="9">
    <source>
        <dbReference type="SMART" id="SM00226"/>
    </source>
</evidence>
<dbReference type="InterPro" id="IPR050438">
    <property type="entry name" value="LMW_PTPase"/>
</dbReference>
<dbReference type="PRINTS" id="PR00720">
    <property type="entry name" value="MAMMALPTPASE"/>
</dbReference>
<evidence type="ECO:0000256" key="5">
    <source>
        <dbReference type="ARBA" id="ARBA00022801"/>
    </source>
</evidence>
<comment type="catalytic activity">
    <reaction evidence="7">
        <text>O-phospho-L-tyrosyl-[protein] + H2O = L-tyrosyl-[protein] + phosphate</text>
        <dbReference type="Rhea" id="RHEA:10684"/>
        <dbReference type="Rhea" id="RHEA-COMP:10136"/>
        <dbReference type="Rhea" id="RHEA-COMP:20101"/>
        <dbReference type="ChEBI" id="CHEBI:15377"/>
        <dbReference type="ChEBI" id="CHEBI:43474"/>
        <dbReference type="ChEBI" id="CHEBI:46858"/>
        <dbReference type="ChEBI" id="CHEBI:61978"/>
        <dbReference type="EC" id="3.1.3.48"/>
    </reaction>
</comment>
<reference evidence="10" key="1">
    <citation type="journal article" date="2022" name="bioRxiv">
        <title>Deciphering the potential niche of two novel black yeast fungi from a biological soil crust based on their genomes, phenotypes, and melanin regulation.</title>
        <authorList>
            <consortium name="DOE Joint Genome Institute"/>
            <person name="Carr E.C."/>
            <person name="Barton Q."/>
            <person name="Grambo S."/>
            <person name="Sullivan M."/>
            <person name="Renfro C.M."/>
            <person name="Kuo A."/>
            <person name="Pangilinan J."/>
            <person name="Lipzen A."/>
            <person name="Keymanesh K."/>
            <person name="Savage E."/>
            <person name="Barry K."/>
            <person name="Grigoriev I.V."/>
            <person name="Riekhof W.R."/>
            <person name="Harris S.S."/>
        </authorList>
    </citation>
    <scope>NUCLEOTIDE SEQUENCE</scope>
    <source>
        <strain evidence="10">JF 03-4F</strain>
    </source>
</reference>
<keyword evidence="6" id="KW-0904">Protein phosphatase</keyword>
<dbReference type="InterPro" id="IPR036196">
    <property type="entry name" value="Ptyr_pPase_sf"/>
</dbReference>
<dbReference type="SMART" id="SM00226">
    <property type="entry name" value="LMWPc"/>
    <property type="match status" value="1"/>
</dbReference>
<evidence type="ECO:0000313" key="11">
    <source>
        <dbReference type="Proteomes" id="UP001203852"/>
    </source>
</evidence>
<dbReference type="AlphaFoldDB" id="A0AAN6DX81"/>
<dbReference type="PRINTS" id="PR00719">
    <property type="entry name" value="LMWPTPASE"/>
</dbReference>
<feature type="active site" description="Nucleophile" evidence="8">
    <location>
        <position position="14"/>
    </location>
</feature>
<dbReference type="PANTHER" id="PTHR11717:SF7">
    <property type="entry name" value="LOW MOLECULAR WEIGHT PHOSPHOTYROSINE PROTEIN PHOSPHATASE"/>
    <property type="match status" value="1"/>
</dbReference>
<comment type="similarity">
    <text evidence="3">Belongs to the low molecular weight phosphotyrosine protein phosphatase family.</text>
</comment>
<dbReference type="InterPro" id="IPR002115">
    <property type="entry name" value="Tyr_Pase_low_mol_wt_mml"/>
</dbReference>
<accession>A0AAN6DX81</accession>
<evidence type="ECO:0000256" key="8">
    <source>
        <dbReference type="PIRSR" id="PIRSR617867-1"/>
    </source>
</evidence>
<sequence>MATPTDKISVLFVCLGNICRSTMAEGVFRSHTKTHPRIGEIDSAGTGAYHVQDPPDFRTMDTLRRHGITDYDHGARQIDTQDFQTFDYIFAMDANNLRDLQRLQRKVDSEGEKSKAKVMMFGEFGGKRKAEEVVDPYYGADNGFEVVYEQVNRSSKNFLEQVVDKKA</sequence>
<keyword evidence="11" id="KW-1185">Reference proteome</keyword>
<evidence type="ECO:0000313" key="10">
    <source>
        <dbReference type="EMBL" id="KAI1612530.1"/>
    </source>
</evidence>
<organism evidence="10 11">
    <name type="scientific">Exophiala viscosa</name>
    <dbReference type="NCBI Taxonomy" id="2486360"/>
    <lineage>
        <taxon>Eukaryota</taxon>
        <taxon>Fungi</taxon>
        <taxon>Dikarya</taxon>
        <taxon>Ascomycota</taxon>
        <taxon>Pezizomycotina</taxon>
        <taxon>Eurotiomycetes</taxon>
        <taxon>Chaetothyriomycetidae</taxon>
        <taxon>Chaetothyriales</taxon>
        <taxon>Herpotrichiellaceae</taxon>
        <taxon>Exophiala</taxon>
    </lineage>
</organism>
<dbReference type="Proteomes" id="UP001203852">
    <property type="component" value="Unassembled WGS sequence"/>
</dbReference>
<dbReference type="SUPFAM" id="SSF52788">
    <property type="entry name" value="Phosphotyrosine protein phosphatases I"/>
    <property type="match status" value="1"/>
</dbReference>
<evidence type="ECO:0000256" key="3">
    <source>
        <dbReference type="ARBA" id="ARBA00011063"/>
    </source>
</evidence>
<dbReference type="InterPro" id="IPR017867">
    <property type="entry name" value="Tyr_phospatase_low_mol_wt"/>
</dbReference>
<evidence type="ECO:0000256" key="4">
    <source>
        <dbReference type="ARBA" id="ARBA00022490"/>
    </source>
</evidence>
<evidence type="ECO:0000256" key="2">
    <source>
        <dbReference type="ARBA" id="ARBA00004496"/>
    </source>
</evidence>
<dbReference type="Pfam" id="PF01451">
    <property type="entry name" value="LMWPc"/>
    <property type="match status" value="1"/>
</dbReference>
<dbReference type="InterPro" id="IPR023485">
    <property type="entry name" value="Ptyr_pPase"/>
</dbReference>
<dbReference type="FunFam" id="3.40.50.2300:FF:000105">
    <property type="entry name" value="Low molecular weight phosphotyrosine protein"/>
    <property type="match status" value="1"/>
</dbReference>
<dbReference type="GO" id="GO:0005737">
    <property type="term" value="C:cytoplasm"/>
    <property type="evidence" value="ECO:0007669"/>
    <property type="project" value="UniProtKB-SubCell"/>
</dbReference>
<proteinExistence type="inferred from homology"/>
<dbReference type="GO" id="GO:0004726">
    <property type="term" value="F:non-membrane spanning protein tyrosine phosphatase activity"/>
    <property type="evidence" value="ECO:0007669"/>
    <property type="project" value="InterPro"/>
</dbReference>
<dbReference type="EMBL" id="MU404354">
    <property type="protein sequence ID" value="KAI1612530.1"/>
    <property type="molecule type" value="Genomic_DNA"/>
</dbReference>
<keyword evidence="5" id="KW-0378">Hydrolase</keyword>
<evidence type="ECO:0000256" key="1">
    <source>
        <dbReference type="ARBA" id="ARBA00000032"/>
    </source>
</evidence>
<evidence type="ECO:0000256" key="7">
    <source>
        <dbReference type="ARBA" id="ARBA00051722"/>
    </source>
</evidence>
<name>A0AAN6DX81_9EURO</name>
<protein>
    <submittedName>
        <fullName evidence="10">Phosphotyrosine protein phosphatase I superfamily</fullName>
    </submittedName>
</protein>